<protein>
    <submittedName>
        <fullName evidence="1">Uncharacterized protein</fullName>
    </submittedName>
</protein>
<comment type="caution">
    <text evidence="1">The sequence shown here is derived from an EMBL/GenBank/DDBJ whole genome shotgun (WGS) entry which is preliminary data.</text>
</comment>
<dbReference type="Proteomes" id="UP000540929">
    <property type="component" value="Unassembled WGS sequence"/>
</dbReference>
<accession>A0A7Y9WSK9</accession>
<reference evidence="1 2" key="1">
    <citation type="submission" date="2020-07" db="EMBL/GenBank/DDBJ databases">
        <title>Exploring microbial biodiversity for novel pathways involved in the catabolism of aromatic compounds derived from lignin.</title>
        <authorList>
            <person name="Elkins J."/>
        </authorList>
    </citation>
    <scope>NUCLEOTIDE SEQUENCE [LARGE SCALE GENOMIC DNA]</scope>
    <source>
        <strain evidence="1 2">H2C3C</strain>
    </source>
</reference>
<organism evidence="1 2">
    <name type="scientific">Paraburkholderia bryophila</name>
    <dbReference type="NCBI Taxonomy" id="420952"/>
    <lineage>
        <taxon>Bacteria</taxon>
        <taxon>Pseudomonadati</taxon>
        <taxon>Pseudomonadota</taxon>
        <taxon>Betaproteobacteria</taxon>
        <taxon>Burkholderiales</taxon>
        <taxon>Burkholderiaceae</taxon>
        <taxon>Paraburkholderia</taxon>
    </lineage>
</organism>
<gene>
    <name evidence="1" type="ORF">GGD40_005568</name>
</gene>
<dbReference type="EMBL" id="JACCAS010000002">
    <property type="protein sequence ID" value="NYH25997.1"/>
    <property type="molecule type" value="Genomic_DNA"/>
</dbReference>
<evidence type="ECO:0000313" key="1">
    <source>
        <dbReference type="EMBL" id="NYH25997.1"/>
    </source>
</evidence>
<dbReference type="AlphaFoldDB" id="A0A7Y9WSK9"/>
<evidence type="ECO:0000313" key="2">
    <source>
        <dbReference type="Proteomes" id="UP000540929"/>
    </source>
</evidence>
<keyword evidence="2" id="KW-1185">Reference proteome</keyword>
<proteinExistence type="predicted"/>
<sequence>MSSYLGRLLTKLEKRHGRVTKIQSLAIRRGASAPSAGASTCRKTSILQWTWCRKSAKQDDDDGLRSYSTVICPLLHRRMTTMSERLKRYRKTPQRSIDLSAGRRTRLRGSSHLHGLHRPGNPKYVHDSLEVIGQHLKAHLGTYSPERPGQEVCGTHPVFERIEDMLNGTSADGHRIGLPVKPALHRFQRVLVLPSSDPAIVAR</sequence>
<name>A0A7Y9WSK9_9BURK</name>